<dbReference type="PANTHER" id="PTHR43000">
    <property type="entry name" value="DTDP-D-GLUCOSE 4,6-DEHYDRATASE-RELATED"/>
    <property type="match status" value="1"/>
</dbReference>
<dbReference type="SUPFAM" id="SSF51735">
    <property type="entry name" value="NAD(P)-binding Rossmann-fold domains"/>
    <property type="match status" value="1"/>
</dbReference>
<comment type="similarity">
    <text evidence="1">Belongs to the NAD(P)-dependent epimerase/dehydratase family.</text>
</comment>
<dbReference type="Gene3D" id="3.40.50.720">
    <property type="entry name" value="NAD(P)-binding Rossmann-like Domain"/>
    <property type="match status" value="1"/>
</dbReference>
<sequence length="244" mass="27536">SNLGEIDYIFHQAAQAGVRKSWGKDFKAYTRNNILATQKLLEFAKNLNIKKFIYASSSSVYGDVENLPIKETSPTRPLSPYGVSKLAGENLCFLYFKSFAVPAVCLRYFTVYGPRQRPDMAFHKFIKGILKDEEIHIYGSGEQTRDFTYISDVVEASILALNAPPGEVLNIGGGKRISLIDALSLIETLTGKKAKVKKKEVQKGDVHDTWADIEKAHTLIDYKPRVLLEEGLKREISWIKEIYK</sequence>
<feature type="non-terminal residue" evidence="3">
    <location>
        <position position="1"/>
    </location>
</feature>
<evidence type="ECO:0000259" key="2">
    <source>
        <dbReference type="Pfam" id="PF01370"/>
    </source>
</evidence>
<dbReference type="Proteomes" id="UP000280417">
    <property type="component" value="Unassembled WGS sequence"/>
</dbReference>
<reference evidence="3 4" key="1">
    <citation type="submission" date="2018-06" db="EMBL/GenBank/DDBJ databases">
        <title>Extensive metabolic versatility and redundancy in microbially diverse, dynamic hydrothermal sediments.</title>
        <authorList>
            <person name="Dombrowski N."/>
            <person name="Teske A."/>
            <person name="Baker B.J."/>
        </authorList>
    </citation>
    <scope>NUCLEOTIDE SEQUENCE [LARGE SCALE GENOMIC DNA]</scope>
    <source>
        <strain evidence="3">B3_G15</strain>
    </source>
</reference>
<protein>
    <submittedName>
        <fullName evidence="3">UDP-glucose 4-epimerase</fullName>
    </submittedName>
</protein>
<evidence type="ECO:0000313" key="4">
    <source>
        <dbReference type="Proteomes" id="UP000280417"/>
    </source>
</evidence>
<evidence type="ECO:0000313" key="3">
    <source>
        <dbReference type="EMBL" id="RLE09495.1"/>
    </source>
</evidence>
<dbReference type="Gene3D" id="3.90.25.10">
    <property type="entry name" value="UDP-galactose 4-epimerase, domain 1"/>
    <property type="match status" value="1"/>
</dbReference>
<feature type="domain" description="NAD-dependent epimerase/dehydratase" evidence="2">
    <location>
        <begin position="5"/>
        <end position="172"/>
    </location>
</feature>
<dbReference type="AlphaFoldDB" id="A0A662D876"/>
<dbReference type="EMBL" id="QMQA01000365">
    <property type="protein sequence ID" value="RLE09495.1"/>
    <property type="molecule type" value="Genomic_DNA"/>
</dbReference>
<proteinExistence type="inferred from homology"/>
<accession>A0A662D876</accession>
<dbReference type="InterPro" id="IPR036291">
    <property type="entry name" value="NAD(P)-bd_dom_sf"/>
</dbReference>
<dbReference type="PRINTS" id="PR01713">
    <property type="entry name" value="NUCEPIMERASE"/>
</dbReference>
<dbReference type="Pfam" id="PF01370">
    <property type="entry name" value="Epimerase"/>
    <property type="match status" value="1"/>
</dbReference>
<gene>
    <name evidence="3" type="ORF">DRJ04_09865</name>
</gene>
<name>A0A662D876_UNCAE</name>
<dbReference type="InterPro" id="IPR001509">
    <property type="entry name" value="Epimerase_deHydtase"/>
</dbReference>
<comment type="caution">
    <text evidence="3">The sequence shown here is derived from an EMBL/GenBank/DDBJ whole genome shotgun (WGS) entry which is preliminary data.</text>
</comment>
<organism evidence="3 4">
    <name type="scientific">Aerophobetes bacterium</name>
    <dbReference type="NCBI Taxonomy" id="2030807"/>
    <lineage>
        <taxon>Bacteria</taxon>
        <taxon>Candidatus Aerophobota</taxon>
    </lineage>
</organism>
<evidence type="ECO:0000256" key="1">
    <source>
        <dbReference type="ARBA" id="ARBA00007637"/>
    </source>
</evidence>